<keyword evidence="6" id="KW-1185">Reference proteome</keyword>
<evidence type="ECO:0000256" key="2">
    <source>
        <dbReference type="ARBA" id="ARBA00005979"/>
    </source>
</evidence>
<comment type="similarity">
    <text evidence="2">Belongs to the NADH:flavin oxidoreductase/NADH oxidase family.</text>
</comment>
<dbReference type="Pfam" id="PF00724">
    <property type="entry name" value="Oxidored_FMN"/>
    <property type="match status" value="1"/>
</dbReference>
<dbReference type="GO" id="GO:0016628">
    <property type="term" value="F:oxidoreductase activity, acting on the CH-CH group of donors, NAD or NADP as acceptor"/>
    <property type="evidence" value="ECO:0007669"/>
    <property type="project" value="UniProtKB-ARBA"/>
</dbReference>
<reference evidence="5 6" key="1">
    <citation type="submission" date="2016-10" db="EMBL/GenBank/DDBJ databases">
        <authorList>
            <person name="de Groot N.N."/>
        </authorList>
    </citation>
    <scope>NUCLEOTIDE SEQUENCE [LARGE SCALE GENOMIC DNA]</scope>
    <source>
        <strain evidence="5 6">U95</strain>
    </source>
</reference>
<dbReference type="GO" id="GO:0010181">
    <property type="term" value="F:FMN binding"/>
    <property type="evidence" value="ECO:0007669"/>
    <property type="project" value="InterPro"/>
</dbReference>
<dbReference type="STRING" id="1156985.SAMN04488118_104214"/>
<dbReference type="AlphaFoldDB" id="A0A1G5QHF3"/>
<feature type="domain" description="NADH:flavin oxidoreductase/NADH oxidase N-terminal" evidence="4">
    <location>
        <begin position="6"/>
        <end position="336"/>
    </location>
</feature>
<dbReference type="InterPro" id="IPR045247">
    <property type="entry name" value="Oye-like"/>
</dbReference>
<evidence type="ECO:0000256" key="1">
    <source>
        <dbReference type="ARBA" id="ARBA00001917"/>
    </source>
</evidence>
<dbReference type="EMBL" id="FMWG01000004">
    <property type="protein sequence ID" value="SCZ61224.1"/>
    <property type="molecule type" value="Genomic_DNA"/>
</dbReference>
<gene>
    <name evidence="5" type="ORF">SAMN04488118_104214</name>
</gene>
<dbReference type="Proteomes" id="UP000198767">
    <property type="component" value="Unassembled WGS sequence"/>
</dbReference>
<dbReference type="Gene3D" id="3.20.20.70">
    <property type="entry name" value="Aldolase class I"/>
    <property type="match status" value="1"/>
</dbReference>
<keyword evidence="3" id="KW-0560">Oxidoreductase</keyword>
<sequence length="364" mass="39012">MSRDLLFQPTSYGNINVANRLVMAPMSRNRATVQGHATPLMAKYYGQRATAGLIISEGMHPCQVGQGFANAPGLFTDEQAASWRPVTEAVHAKGGKIFAQIMHAGRIGHPALYPSAHESMAPSAIAAAGTTYTPEGMLPYPCPKEMTLADIEQAIADHVKAARLAMDAGFDGIEIHAGNGFLIHQFMSQNTNQRSDQFGGSLENRIRLAQQLIKACVAEIGADRIGVRLSPANPYNDISEGDTPDIYGALVPSLPADLAYLHVMEANNRDMTQQIRDLWTGALIVNPHADAQSWPAGPEVVPPLLSSGLAEGVALGLLFLANPDLIARLKSNAELNLPDEATFYGGDSRGYTDYPTLDQLVVAE</sequence>
<dbReference type="OrthoDB" id="9784632at2"/>
<dbReference type="RefSeq" id="WP_090217971.1">
    <property type="nucleotide sequence ID" value="NZ_FMWG01000004.1"/>
</dbReference>
<dbReference type="InterPro" id="IPR013785">
    <property type="entry name" value="Aldolase_TIM"/>
</dbReference>
<dbReference type="GO" id="GO:0005829">
    <property type="term" value="C:cytosol"/>
    <property type="evidence" value="ECO:0007669"/>
    <property type="project" value="UniProtKB-ARBA"/>
</dbReference>
<evidence type="ECO:0000259" key="4">
    <source>
        <dbReference type="Pfam" id="PF00724"/>
    </source>
</evidence>
<dbReference type="SUPFAM" id="SSF51395">
    <property type="entry name" value="FMN-linked oxidoreductases"/>
    <property type="match status" value="1"/>
</dbReference>
<protein>
    <submittedName>
        <fullName evidence="5">N-ethylmaleimide reductase</fullName>
    </submittedName>
</protein>
<evidence type="ECO:0000256" key="3">
    <source>
        <dbReference type="ARBA" id="ARBA00023002"/>
    </source>
</evidence>
<comment type="cofactor">
    <cofactor evidence="1">
        <name>FMN</name>
        <dbReference type="ChEBI" id="CHEBI:58210"/>
    </cofactor>
</comment>
<dbReference type="PANTHER" id="PTHR22893">
    <property type="entry name" value="NADH OXIDOREDUCTASE-RELATED"/>
    <property type="match status" value="1"/>
</dbReference>
<dbReference type="InterPro" id="IPR001155">
    <property type="entry name" value="OxRdtase_FMN_N"/>
</dbReference>
<dbReference type="PANTHER" id="PTHR22893:SF91">
    <property type="entry name" value="NADPH DEHYDROGENASE 2-RELATED"/>
    <property type="match status" value="1"/>
</dbReference>
<proteinExistence type="inferred from homology"/>
<accession>A0A1G5QHF3</accession>
<evidence type="ECO:0000313" key="6">
    <source>
        <dbReference type="Proteomes" id="UP000198767"/>
    </source>
</evidence>
<organism evidence="5 6">
    <name type="scientific">Epibacterium ulvae</name>
    <dbReference type="NCBI Taxonomy" id="1156985"/>
    <lineage>
        <taxon>Bacteria</taxon>
        <taxon>Pseudomonadati</taxon>
        <taxon>Pseudomonadota</taxon>
        <taxon>Alphaproteobacteria</taxon>
        <taxon>Rhodobacterales</taxon>
        <taxon>Roseobacteraceae</taxon>
        <taxon>Epibacterium</taxon>
    </lineage>
</organism>
<dbReference type="CDD" id="cd02933">
    <property type="entry name" value="OYE_like_FMN"/>
    <property type="match status" value="1"/>
</dbReference>
<dbReference type="FunFam" id="3.20.20.70:FF:000059">
    <property type="entry name" value="N-ethylmaleimide reductase, FMN-linked"/>
    <property type="match status" value="1"/>
</dbReference>
<name>A0A1G5QHF3_9RHOB</name>
<evidence type="ECO:0000313" key="5">
    <source>
        <dbReference type="EMBL" id="SCZ61224.1"/>
    </source>
</evidence>